<keyword evidence="1" id="KW-0732">Signal</keyword>
<name>A0A7Y0FMM7_9BACT</name>
<proteinExistence type="predicted"/>
<organism evidence="2 3">
    <name type="scientific">Hymenobacter polaris</name>
    <dbReference type="NCBI Taxonomy" id="2682546"/>
    <lineage>
        <taxon>Bacteria</taxon>
        <taxon>Pseudomonadati</taxon>
        <taxon>Bacteroidota</taxon>
        <taxon>Cytophagia</taxon>
        <taxon>Cytophagales</taxon>
        <taxon>Hymenobacteraceae</taxon>
        <taxon>Hymenobacter</taxon>
    </lineage>
</organism>
<evidence type="ECO:0000256" key="1">
    <source>
        <dbReference type="SAM" id="SignalP"/>
    </source>
</evidence>
<sequence>MNLAITARLGAFLLLAAPALATPRADKPLSAPASAEQFVQVCASRLALTEAQSSGLREYLEQEINYLAVQRANHTAAEVAELLPAERDQLNAVVGRLVSPTQLRRFRELEATPKMQEYLRQMDLVK</sequence>
<keyword evidence="3" id="KW-1185">Reference proteome</keyword>
<dbReference type="AlphaFoldDB" id="A0A7Y0FMM7"/>
<evidence type="ECO:0000313" key="2">
    <source>
        <dbReference type="EMBL" id="NML66042.1"/>
    </source>
</evidence>
<feature type="chain" id="PRO_5031447616" description="Periplasmic heavy metal sensor" evidence="1">
    <location>
        <begin position="22"/>
        <end position="126"/>
    </location>
</feature>
<dbReference type="EMBL" id="JABBGH010000002">
    <property type="protein sequence ID" value="NML66042.1"/>
    <property type="molecule type" value="Genomic_DNA"/>
</dbReference>
<dbReference type="RefSeq" id="WP_169531708.1">
    <property type="nucleotide sequence ID" value="NZ_JABBGH010000002.1"/>
</dbReference>
<reference evidence="2 3" key="1">
    <citation type="submission" date="2020-04" db="EMBL/GenBank/DDBJ databases">
        <title>Hymenobacter polaris sp. nov., isolated from Arctic soil.</title>
        <authorList>
            <person name="Dahal R.H."/>
        </authorList>
    </citation>
    <scope>NUCLEOTIDE SEQUENCE [LARGE SCALE GENOMIC DNA]</scope>
    <source>
        <strain evidence="2 3">RP-2-7</strain>
    </source>
</reference>
<accession>A0A7Y0FMM7</accession>
<feature type="signal peptide" evidence="1">
    <location>
        <begin position="1"/>
        <end position="21"/>
    </location>
</feature>
<evidence type="ECO:0000313" key="3">
    <source>
        <dbReference type="Proteomes" id="UP000559626"/>
    </source>
</evidence>
<comment type="caution">
    <text evidence="2">The sequence shown here is derived from an EMBL/GenBank/DDBJ whole genome shotgun (WGS) entry which is preliminary data.</text>
</comment>
<protein>
    <recommendedName>
        <fullName evidence="4">Periplasmic heavy metal sensor</fullName>
    </recommendedName>
</protein>
<evidence type="ECO:0008006" key="4">
    <source>
        <dbReference type="Google" id="ProtNLM"/>
    </source>
</evidence>
<dbReference type="Proteomes" id="UP000559626">
    <property type="component" value="Unassembled WGS sequence"/>
</dbReference>
<gene>
    <name evidence="2" type="ORF">HHL22_12585</name>
</gene>